<keyword evidence="4" id="KW-1003">Cell membrane</keyword>
<evidence type="ECO:0000256" key="4">
    <source>
        <dbReference type="ARBA" id="ARBA00022475"/>
    </source>
</evidence>
<keyword evidence="3" id="KW-0813">Transport</keyword>
<evidence type="ECO:0000256" key="5">
    <source>
        <dbReference type="ARBA" id="ARBA00022692"/>
    </source>
</evidence>
<dbReference type="PANTHER" id="PTHR11785">
    <property type="entry name" value="AMINO ACID TRANSPORTER"/>
    <property type="match status" value="1"/>
</dbReference>
<feature type="transmembrane region" description="Helical" evidence="8">
    <location>
        <begin position="184"/>
        <end position="203"/>
    </location>
</feature>
<reference evidence="9" key="1">
    <citation type="submission" date="2021-06" db="EMBL/GenBank/DDBJ databases">
        <authorList>
            <person name="Hodson N. C."/>
            <person name="Mongue J. A."/>
            <person name="Jaron S. K."/>
        </authorList>
    </citation>
    <scope>NUCLEOTIDE SEQUENCE</scope>
</reference>
<dbReference type="InterPro" id="IPR050598">
    <property type="entry name" value="AminoAcid_Transporter"/>
</dbReference>
<comment type="similarity">
    <text evidence="2">Belongs to the amino acid-polyamine-organocation (APC) superfamily. L-type amino acid transporter (LAT) (TC 2.A.3.8) family.</text>
</comment>
<dbReference type="InterPro" id="IPR002293">
    <property type="entry name" value="AA/rel_permease1"/>
</dbReference>
<organism evidence="9 10">
    <name type="scientific">Allacma fusca</name>
    <dbReference type="NCBI Taxonomy" id="39272"/>
    <lineage>
        <taxon>Eukaryota</taxon>
        <taxon>Metazoa</taxon>
        <taxon>Ecdysozoa</taxon>
        <taxon>Arthropoda</taxon>
        <taxon>Hexapoda</taxon>
        <taxon>Collembola</taxon>
        <taxon>Symphypleona</taxon>
        <taxon>Sminthuridae</taxon>
        <taxon>Allacma</taxon>
    </lineage>
</organism>
<feature type="transmembrane region" description="Helical" evidence="8">
    <location>
        <begin position="255"/>
        <end position="273"/>
    </location>
</feature>
<evidence type="ECO:0000256" key="8">
    <source>
        <dbReference type="SAM" id="Phobius"/>
    </source>
</evidence>
<dbReference type="GO" id="GO:0015179">
    <property type="term" value="F:L-amino acid transmembrane transporter activity"/>
    <property type="evidence" value="ECO:0007669"/>
    <property type="project" value="TreeGrafter"/>
</dbReference>
<dbReference type="PIRSF" id="PIRSF006060">
    <property type="entry name" value="AA_transporter"/>
    <property type="match status" value="1"/>
</dbReference>
<protein>
    <recommendedName>
        <fullName evidence="11">Y+L amino acid transporter 2</fullName>
    </recommendedName>
</protein>
<accession>A0A8J2L065</accession>
<name>A0A8J2L065_9HEXA</name>
<keyword evidence="10" id="KW-1185">Reference proteome</keyword>
<comment type="caution">
    <text evidence="9">The sequence shown here is derived from an EMBL/GenBank/DDBJ whole genome shotgun (WGS) entry which is preliminary data.</text>
</comment>
<proteinExistence type="inferred from homology"/>
<evidence type="ECO:0000313" key="9">
    <source>
        <dbReference type="EMBL" id="CAG7823971.1"/>
    </source>
</evidence>
<keyword evidence="5 8" id="KW-0812">Transmembrane</keyword>
<feature type="transmembrane region" description="Helical" evidence="8">
    <location>
        <begin position="293"/>
        <end position="312"/>
    </location>
</feature>
<feature type="transmembrane region" description="Helical" evidence="8">
    <location>
        <begin position="332"/>
        <end position="354"/>
    </location>
</feature>
<gene>
    <name evidence="9" type="ORF">AFUS01_LOCUS34156</name>
</gene>
<dbReference type="AlphaFoldDB" id="A0A8J2L065"/>
<dbReference type="GO" id="GO:0005886">
    <property type="term" value="C:plasma membrane"/>
    <property type="evidence" value="ECO:0007669"/>
    <property type="project" value="UniProtKB-SubCell"/>
</dbReference>
<evidence type="ECO:0000256" key="3">
    <source>
        <dbReference type="ARBA" id="ARBA00022448"/>
    </source>
</evidence>
<feature type="transmembrane region" description="Helical" evidence="8">
    <location>
        <begin position="142"/>
        <end position="164"/>
    </location>
</feature>
<dbReference type="Pfam" id="PF13520">
    <property type="entry name" value="AA_permease_2"/>
    <property type="match status" value="1"/>
</dbReference>
<keyword evidence="6 8" id="KW-1133">Transmembrane helix</keyword>
<comment type="subcellular location">
    <subcellularLocation>
        <location evidence="1">Cell membrane</location>
        <topology evidence="1">Multi-pass membrane protein</topology>
    </subcellularLocation>
</comment>
<dbReference type="FunFam" id="1.20.1740.10:FF:000003">
    <property type="entry name" value="Y+L amino acid transporter 1 isoform X1"/>
    <property type="match status" value="1"/>
</dbReference>
<evidence type="ECO:0008006" key="11">
    <source>
        <dbReference type="Google" id="ProtNLM"/>
    </source>
</evidence>
<evidence type="ECO:0000256" key="7">
    <source>
        <dbReference type="ARBA" id="ARBA00023136"/>
    </source>
</evidence>
<dbReference type="OrthoDB" id="3257095at2759"/>
<dbReference type="PANTHER" id="PTHR11785:SF535">
    <property type="entry name" value="GH08870P"/>
    <property type="match status" value="1"/>
</dbReference>
<dbReference type="EMBL" id="CAJVCH010531226">
    <property type="protein sequence ID" value="CAG7823971.1"/>
    <property type="molecule type" value="Genomic_DNA"/>
</dbReference>
<feature type="transmembrane region" description="Helical" evidence="8">
    <location>
        <begin position="97"/>
        <end position="121"/>
    </location>
</feature>
<evidence type="ECO:0000256" key="2">
    <source>
        <dbReference type="ARBA" id="ARBA00007040"/>
    </source>
</evidence>
<feature type="transmembrane region" description="Helical" evidence="8">
    <location>
        <begin position="65"/>
        <end position="85"/>
    </location>
</feature>
<sequence length="438" mass="48542">MARCGKSRLKLCSSILHVNLISANIKSSHRVLQDFFADACTFDKAVIFYWKKMTSDKDVRLKKEIGLLEGVSIIVGIIIGSGIFISPKGVLEEAHSVGLTLLVWILTGLLSMIGAVCYAELGTTILRSGGDYAYIHESLGPLPAFLFLWDANVVFVPTSNAIMGLTFAKYVVQPFFPTSCLPDYSVRLIAAAAILFLTFLNCYDVRITTRVQNVFLVAKIAGLLTVIIAGCVYLLQGNTGNFENPWVGTQTEPGSVAVCFYSGIFSYAGWNYLNFMTEELKDPYRNLPRAIYISLPLVTSIYVLANVGYLAVMTRPEMLASDAIAVTFGNKILGAFSFVMPIFVALSTFGGLSVHIMTSSRLLFTGSRNGQFPRFLSLISTSRSTPTPALVFLAILRMIWLRYKKPHLHRPIKYPLAQYNSVQSKPKRWNLFEVRSLL</sequence>
<evidence type="ECO:0000256" key="1">
    <source>
        <dbReference type="ARBA" id="ARBA00004651"/>
    </source>
</evidence>
<feature type="transmembrane region" description="Helical" evidence="8">
    <location>
        <begin position="215"/>
        <end position="235"/>
    </location>
</feature>
<keyword evidence="7 8" id="KW-0472">Membrane</keyword>
<evidence type="ECO:0000313" key="10">
    <source>
        <dbReference type="Proteomes" id="UP000708208"/>
    </source>
</evidence>
<evidence type="ECO:0000256" key="6">
    <source>
        <dbReference type="ARBA" id="ARBA00022989"/>
    </source>
</evidence>
<dbReference type="Proteomes" id="UP000708208">
    <property type="component" value="Unassembled WGS sequence"/>
</dbReference>